<dbReference type="EMBL" id="JBEDNW010000010">
    <property type="protein sequence ID" value="MEZ3168741.1"/>
    <property type="molecule type" value="Genomic_DNA"/>
</dbReference>
<comment type="caution">
    <text evidence="3">The sequence shown here is derived from an EMBL/GenBank/DDBJ whole genome shotgun (WGS) entry which is preliminary data.</text>
</comment>
<dbReference type="AlphaFoldDB" id="A0AAV3SRS7"/>
<gene>
    <name evidence="4" type="ORF">ABNG02_15610</name>
    <name evidence="3" type="ORF">GCM10008994_13670</name>
</gene>
<feature type="domain" description="DUF8129" evidence="2">
    <location>
        <begin position="48"/>
        <end position="98"/>
    </location>
</feature>
<accession>A0AAV3SRS7</accession>
<reference evidence="4 6" key="3">
    <citation type="submission" date="2024-06" db="EMBL/GenBank/DDBJ databases">
        <title>Halorubrum miltondacostae sp. nov., a potential PHA producer isolated from an inland solar saltern in Rio Maior, Portugal.</title>
        <authorList>
            <person name="Albuquerque L."/>
            <person name="Viver T."/>
            <person name="Barroso C."/>
            <person name="Claudino R."/>
            <person name="Galvan M."/>
            <person name="Simoes G."/>
            <person name="Lobo Da Cunha A."/>
            <person name="Egas C."/>
        </authorList>
    </citation>
    <scope>NUCLEOTIDE SEQUENCE [LARGE SCALE GENOMIC DNA]</scope>
    <source>
        <strain evidence="4 6">DSM 18646</strain>
    </source>
</reference>
<reference evidence="3" key="1">
    <citation type="journal article" date="2014" name="Int. J. Syst. Evol. Microbiol.">
        <title>Complete genome sequence of Corynebacterium casei LMG S-19264T (=DSM 44701T), isolated from a smear-ripened cheese.</title>
        <authorList>
            <consortium name="US DOE Joint Genome Institute (JGI-PGF)"/>
            <person name="Walter F."/>
            <person name="Albersmeier A."/>
            <person name="Kalinowski J."/>
            <person name="Ruckert C."/>
        </authorList>
    </citation>
    <scope>NUCLEOTIDE SEQUENCE</scope>
    <source>
        <strain evidence="3">JCM 14265</strain>
    </source>
</reference>
<organism evidence="3 5">
    <name type="scientific">Halorubrum ejinorense</name>
    <dbReference type="NCBI Taxonomy" id="425309"/>
    <lineage>
        <taxon>Archaea</taxon>
        <taxon>Methanobacteriati</taxon>
        <taxon>Methanobacteriota</taxon>
        <taxon>Stenosarchaea group</taxon>
        <taxon>Halobacteria</taxon>
        <taxon>Halobacteriales</taxon>
        <taxon>Haloferacaceae</taxon>
        <taxon>Halorubrum</taxon>
    </lineage>
</organism>
<dbReference type="Proteomes" id="UP001567571">
    <property type="component" value="Unassembled WGS sequence"/>
</dbReference>
<name>A0AAV3SRS7_9EURY</name>
<dbReference type="RefSeq" id="WP_343777749.1">
    <property type="nucleotide sequence ID" value="NZ_BAAADQ010000005.1"/>
</dbReference>
<reference evidence="3" key="2">
    <citation type="submission" date="2023-12" db="EMBL/GenBank/DDBJ databases">
        <authorList>
            <person name="Sun Q."/>
            <person name="Inoue M."/>
        </authorList>
    </citation>
    <scope>NUCLEOTIDE SEQUENCE</scope>
    <source>
        <strain evidence="3">JCM 14265</strain>
    </source>
</reference>
<feature type="compositionally biased region" description="Polar residues" evidence="1">
    <location>
        <begin position="1"/>
        <end position="16"/>
    </location>
</feature>
<evidence type="ECO:0000256" key="1">
    <source>
        <dbReference type="SAM" id="MobiDB-lite"/>
    </source>
</evidence>
<evidence type="ECO:0000313" key="3">
    <source>
        <dbReference type="EMBL" id="GAA0539821.1"/>
    </source>
</evidence>
<feature type="compositionally biased region" description="Basic and acidic residues" evidence="1">
    <location>
        <begin position="111"/>
        <end position="121"/>
    </location>
</feature>
<evidence type="ECO:0000313" key="5">
    <source>
        <dbReference type="Proteomes" id="UP001501425"/>
    </source>
</evidence>
<dbReference type="Proteomes" id="UP001501425">
    <property type="component" value="Unassembled WGS sequence"/>
</dbReference>
<feature type="region of interest" description="Disordered" evidence="1">
    <location>
        <begin position="96"/>
        <end position="121"/>
    </location>
</feature>
<keyword evidence="6" id="KW-1185">Reference proteome</keyword>
<protein>
    <recommendedName>
        <fullName evidence="2">DUF8129 domain-containing protein</fullName>
    </recommendedName>
</protein>
<dbReference type="InterPro" id="IPR058442">
    <property type="entry name" value="DUF8129"/>
</dbReference>
<feature type="region of interest" description="Disordered" evidence="1">
    <location>
        <begin position="1"/>
        <end position="23"/>
    </location>
</feature>
<evidence type="ECO:0000313" key="6">
    <source>
        <dbReference type="Proteomes" id="UP001567571"/>
    </source>
</evidence>
<proteinExistence type="predicted"/>
<evidence type="ECO:0000259" key="2">
    <source>
        <dbReference type="Pfam" id="PF26450"/>
    </source>
</evidence>
<sequence length="150" mass="16394">MPATAQHNEQATTVPNLNAEESGRLGENPARFLVEEIDIDTGAGTSGELIFARIRGIATRGLVDYWEGVERWLARREGRAPREDVLDALQERREELEERGNGLDQAGMTPAERREAAAERNAESVAVLVDEGGEEVPWSRQSGAVVGASR</sequence>
<evidence type="ECO:0000313" key="4">
    <source>
        <dbReference type="EMBL" id="MEZ3168741.1"/>
    </source>
</evidence>
<dbReference type="EMBL" id="BAAADQ010000005">
    <property type="protein sequence ID" value="GAA0539821.1"/>
    <property type="molecule type" value="Genomic_DNA"/>
</dbReference>
<dbReference type="Pfam" id="PF26450">
    <property type="entry name" value="DUF8129"/>
    <property type="match status" value="1"/>
</dbReference>